<protein>
    <submittedName>
        <fullName evidence="5">Uncharacterized protein</fullName>
    </submittedName>
</protein>
<proteinExistence type="predicted"/>
<dbReference type="InterPro" id="IPR006212">
    <property type="entry name" value="Furin_repeat"/>
</dbReference>
<keyword evidence="4" id="KW-0812">Transmembrane</keyword>
<dbReference type="PANTHER" id="PTHR38934">
    <property type="entry name" value="HYPHALLY REGULATED CELL WALL PROTEIN 1"/>
    <property type="match status" value="1"/>
</dbReference>
<dbReference type="SMART" id="SM00261">
    <property type="entry name" value="FU"/>
    <property type="match status" value="4"/>
</dbReference>
<dbReference type="InterPro" id="IPR011936">
    <property type="entry name" value="Myxo_disulph_rpt"/>
</dbReference>
<feature type="transmembrane region" description="Helical" evidence="4">
    <location>
        <begin position="1247"/>
        <end position="1267"/>
    </location>
</feature>
<keyword evidence="1" id="KW-0732">Signal</keyword>
<comment type="caution">
    <text evidence="5">The sequence shown here is derived from an EMBL/GenBank/DDBJ whole genome shotgun (WGS) entry which is preliminary data.</text>
</comment>
<evidence type="ECO:0000256" key="4">
    <source>
        <dbReference type="SAM" id="Phobius"/>
    </source>
</evidence>
<keyword evidence="6" id="KW-1185">Reference proteome</keyword>
<dbReference type="NCBIfam" id="TIGR02232">
    <property type="entry name" value="myxo_disulf_rpt"/>
    <property type="match status" value="4"/>
</dbReference>
<name>A0A8S1PPG5_PARPR</name>
<dbReference type="OMA" id="NINTFIQ"/>
<evidence type="ECO:0000313" key="6">
    <source>
        <dbReference type="Proteomes" id="UP000688137"/>
    </source>
</evidence>
<accession>A0A8S1PPG5</accession>
<feature type="transmembrane region" description="Helical" evidence="4">
    <location>
        <begin position="1222"/>
        <end position="1240"/>
    </location>
</feature>
<dbReference type="PANTHER" id="PTHR38934:SF6">
    <property type="entry name" value="CHROMOSOME UNDETERMINED SCAFFOLD_176, WHOLE GENOME SHOTGUN SEQUENCE"/>
    <property type="match status" value="1"/>
</dbReference>
<evidence type="ECO:0000256" key="3">
    <source>
        <dbReference type="ARBA" id="ARBA00023157"/>
    </source>
</evidence>
<sequence length="1338" mass="155198">MITNFLFIDNFQKNRNGISLQVILLLAMIINGLNRKIVYSKFFSTFTTADNDWPSVGYNTYNYGVDVCGTKNIIFVDNLSSLSNSLLYQTFVLEPHYQVSLSFKFWRIDVWSSKQFTTYIDHQIKYQNSFSDSDTTTDICKDATNDQVVDISFTFQHNTPTLMVIFKGDGYRWGLSNIEIAIDECSTGCDSCSQSQCLDQTLVPISIFWTTQEALLKQACGGYEYQQTLGNFMEIQITLDNHNVINSSMKFHIFNADNPTLTVKVDNQLVTTTKQLSGRVQNAGYFCFHNQILELQIIDLDHTNPTIKFRIDVVLIRFDPTSVMPFFGIKEFQLFIKTKIKQTDPASLGLPFEGCLMSLPELFEGCSFCVRSSCLHCQEGWEYNEQDLKCQPICGDQQIVQNEECDDGNQIPYDGCYRCQYSCSQFCQQCLKGKCIQCVQSRQLINGQCFNVCNQVLNYYDQLNNGCFFHNQNFQMNGYYQHTFLNNNNLKYSLDEFLDCDILKYGIMGYYYNQCNIRQILYCKIQLWNICLECQDGYQLEFNKQNCVSKCNDNYKLDFEICDDDNNVQFDGCYKCESSCQLECLNCVNQKCLLCKEGWYLIDDQCLPICGDGITVPSEQCDDGNQEFGDGCFECQAECSYCKICNYNYKCQVCQEHFQLVSQICQPICGDQYIESGLEECDDGNEVQYDGCYNCQLECYPGCQNCQFGKCNDICSIDEINIDGKCIKFNLNEENNSLSYSNCKVGCQDCISDQQCIKCKKNYELLNGICHLIECGNGIRENQEECDDGNILNNDGCSKNCLIENKWNCLSKDSQTNTCYSQTQINLEYLNLTRQNQFIQLSYSKKVRLKFNSDNNNFLSQNSLKIIGLQEDQYLITCYPVIAIDQQEFKSILYQFEIQFFEQILNQFNFTVFINETLLDVNDIPILPSNVSIQLKVPKLLTSTQLTFSKTFRKVGYSMMISLSCSSVLMLLLGEFAQTIALLDILQYQQYLKYLNVEYPYNVYIYFESSNFITFQPILNYLNFFELYESIVQKHFQQSIGKFREYELNADFLTNIDSLLFQLSCGMILIIILYAYEKSISKHIPLLKIVSYFAKVKYQFIKSIFIYLYKYKRKNLEIIKIININTFIQFFYANSWDLMFKIGLFLISNTESENRQRASILICLSYLGIMIKIFLFDTQRINGRAKISLIKKVQYEKLTLFKKFSFHLLLTSMQYHPITQCILIPFFITQYICLIFGLKLKTQKLEIMTILSLEISIILCILLNILYCQEFENYLSLNQQIYIGFAQIGLLILSLLGPLIQTGFECYCKMKNFINSRKLKNPDQQMTIITTNIFVQAI</sequence>
<keyword evidence="2" id="KW-0677">Repeat</keyword>
<evidence type="ECO:0000256" key="2">
    <source>
        <dbReference type="ARBA" id="ARBA00022737"/>
    </source>
</evidence>
<keyword evidence="4" id="KW-0472">Membrane</keyword>
<feature type="transmembrane region" description="Helical" evidence="4">
    <location>
        <begin position="1156"/>
        <end position="1177"/>
    </location>
</feature>
<dbReference type="Pfam" id="PF13948">
    <property type="entry name" value="DUF4215"/>
    <property type="match status" value="5"/>
</dbReference>
<keyword evidence="4" id="KW-1133">Transmembrane helix</keyword>
<evidence type="ECO:0000256" key="1">
    <source>
        <dbReference type="ARBA" id="ARBA00022729"/>
    </source>
</evidence>
<organism evidence="5 6">
    <name type="scientific">Paramecium primaurelia</name>
    <dbReference type="NCBI Taxonomy" id="5886"/>
    <lineage>
        <taxon>Eukaryota</taxon>
        <taxon>Sar</taxon>
        <taxon>Alveolata</taxon>
        <taxon>Ciliophora</taxon>
        <taxon>Intramacronucleata</taxon>
        <taxon>Oligohymenophorea</taxon>
        <taxon>Peniculida</taxon>
        <taxon>Parameciidae</taxon>
        <taxon>Paramecium</taxon>
    </lineage>
</organism>
<feature type="transmembrane region" description="Helical" evidence="4">
    <location>
        <begin position="1279"/>
        <end position="1300"/>
    </location>
</feature>
<dbReference type="EMBL" id="CAJJDM010000127">
    <property type="protein sequence ID" value="CAD8104629.1"/>
    <property type="molecule type" value="Genomic_DNA"/>
</dbReference>
<keyword evidence="3" id="KW-1015">Disulfide bond</keyword>
<gene>
    <name evidence="5" type="ORF">PPRIM_AZ9-3.1.T1240102</name>
</gene>
<feature type="transmembrane region" description="Helical" evidence="4">
    <location>
        <begin position="1059"/>
        <end position="1076"/>
    </location>
</feature>
<feature type="transmembrane region" description="Helical" evidence="4">
    <location>
        <begin position="955"/>
        <end position="974"/>
    </location>
</feature>
<dbReference type="Proteomes" id="UP000688137">
    <property type="component" value="Unassembled WGS sequence"/>
</dbReference>
<reference evidence="5" key="1">
    <citation type="submission" date="2021-01" db="EMBL/GenBank/DDBJ databases">
        <authorList>
            <consortium name="Genoscope - CEA"/>
            <person name="William W."/>
        </authorList>
    </citation>
    <scope>NUCLEOTIDE SEQUENCE</scope>
</reference>
<evidence type="ECO:0000313" key="5">
    <source>
        <dbReference type="EMBL" id="CAD8104629.1"/>
    </source>
</evidence>